<dbReference type="Proteomes" id="UP000632273">
    <property type="component" value="Unassembled WGS sequence"/>
</dbReference>
<proteinExistence type="predicted"/>
<dbReference type="EMBL" id="BMHT01000003">
    <property type="protein sequence ID" value="GGF08096.1"/>
    <property type="molecule type" value="Genomic_DNA"/>
</dbReference>
<dbReference type="RefSeq" id="WP_188813505.1">
    <property type="nucleotide sequence ID" value="NZ_BMHT01000003.1"/>
</dbReference>
<organism evidence="1 2">
    <name type="scientific">Hymenobacter cavernae</name>
    <dbReference type="NCBI Taxonomy" id="2044852"/>
    <lineage>
        <taxon>Bacteria</taxon>
        <taxon>Pseudomonadati</taxon>
        <taxon>Bacteroidota</taxon>
        <taxon>Cytophagia</taxon>
        <taxon>Cytophagales</taxon>
        <taxon>Hymenobacteraceae</taxon>
        <taxon>Hymenobacter</taxon>
    </lineage>
</organism>
<accession>A0ABQ1U2N5</accession>
<evidence type="ECO:0008006" key="3">
    <source>
        <dbReference type="Google" id="ProtNLM"/>
    </source>
</evidence>
<keyword evidence="2" id="KW-1185">Reference proteome</keyword>
<name>A0ABQ1U2N5_9BACT</name>
<comment type="caution">
    <text evidence="1">The sequence shown here is derived from an EMBL/GenBank/DDBJ whole genome shotgun (WGS) entry which is preliminary data.</text>
</comment>
<evidence type="ECO:0000313" key="2">
    <source>
        <dbReference type="Proteomes" id="UP000632273"/>
    </source>
</evidence>
<gene>
    <name evidence="1" type="ORF">GCM10011383_19060</name>
</gene>
<reference evidence="2" key="1">
    <citation type="journal article" date="2019" name="Int. J. Syst. Evol. Microbiol.">
        <title>The Global Catalogue of Microorganisms (GCM) 10K type strain sequencing project: providing services to taxonomists for standard genome sequencing and annotation.</title>
        <authorList>
            <consortium name="The Broad Institute Genomics Platform"/>
            <consortium name="The Broad Institute Genome Sequencing Center for Infectious Disease"/>
            <person name="Wu L."/>
            <person name="Ma J."/>
        </authorList>
    </citation>
    <scope>NUCLEOTIDE SEQUENCE [LARGE SCALE GENOMIC DNA]</scope>
    <source>
        <strain evidence="2">CGMCC 1.15197</strain>
    </source>
</reference>
<sequence length="68" mass="7512">MPQFEIGDLVRLKADSSGELLQVMLVDPTADKPIKCLPHAQLHQGVRGFLSFSDHDPDELEHVTSSNT</sequence>
<protein>
    <recommendedName>
        <fullName evidence="3">DUF2158 domain-containing protein</fullName>
    </recommendedName>
</protein>
<evidence type="ECO:0000313" key="1">
    <source>
        <dbReference type="EMBL" id="GGF08096.1"/>
    </source>
</evidence>